<dbReference type="InterPro" id="IPR004435">
    <property type="entry name" value="MobB_dom"/>
</dbReference>
<evidence type="ECO:0000259" key="1">
    <source>
        <dbReference type="Pfam" id="PF03205"/>
    </source>
</evidence>
<dbReference type="NCBIfam" id="TIGR00176">
    <property type="entry name" value="mobB"/>
    <property type="match status" value="1"/>
</dbReference>
<dbReference type="GO" id="GO:0006777">
    <property type="term" value="P:Mo-molybdopterin cofactor biosynthetic process"/>
    <property type="evidence" value="ECO:0007669"/>
    <property type="project" value="InterPro"/>
</dbReference>
<dbReference type="Gene3D" id="3.40.50.300">
    <property type="entry name" value="P-loop containing nucleotide triphosphate hydrolases"/>
    <property type="match status" value="1"/>
</dbReference>
<dbReference type="EMBL" id="LQYN01000031">
    <property type="protein sequence ID" value="KYD08491.1"/>
    <property type="molecule type" value="Genomic_DNA"/>
</dbReference>
<sequence>MDRNPQIFQIVGYQNSGKTTVIQEIIRYWTEHNLSVGTIKHHGHGGTPSTTNRLKDSDKHRIAGSMITAVEGKGELLLQNKDRKWALQDILKIYELLPIDLILIEGYKYESYPKAVIIRNKEDIKLLDKLNNISAVLTWIPLTIRHSYPVFPITEYKIFHEWLFENLSKNE</sequence>
<accession>A0A150L835</accession>
<dbReference type="PANTHER" id="PTHR40072">
    <property type="entry name" value="MOLYBDOPTERIN-GUANINE DINUCLEOTIDE BIOSYNTHESIS ADAPTER PROTEIN-RELATED"/>
    <property type="match status" value="1"/>
</dbReference>
<evidence type="ECO:0000313" key="3">
    <source>
        <dbReference type="EMBL" id="QQX24642.1"/>
    </source>
</evidence>
<dbReference type="EMBL" id="CP066701">
    <property type="protein sequence ID" value="QQX24642.1"/>
    <property type="molecule type" value="Genomic_DNA"/>
</dbReference>
<dbReference type="PATRIC" id="fig|46224.3.peg.2338"/>
<gene>
    <name evidence="3" type="primary">mobB</name>
    <name evidence="2" type="ORF">B4102_2768</name>
    <name evidence="3" type="ORF">JGZ69_17975</name>
</gene>
<dbReference type="Proteomes" id="UP000595512">
    <property type="component" value="Chromosome"/>
</dbReference>
<dbReference type="GO" id="GO:0005525">
    <property type="term" value="F:GTP binding"/>
    <property type="evidence" value="ECO:0007669"/>
    <property type="project" value="InterPro"/>
</dbReference>
<dbReference type="InterPro" id="IPR027417">
    <property type="entry name" value="P-loop_NTPase"/>
</dbReference>
<reference evidence="2 4" key="1">
    <citation type="submission" date="2016-01" db="EMBL/GenBank/DDBJ databases">
        <title>Genome Sequences of Twelve Sporeforming Bacillus Species Isolated from Foods.</title>
        <authorList>
            <person name="Berendsen E.M."/>
            <person name="Wells-Bennik M.H."/>
            <person name="Krawcyk A.O."/>
            <person name="De Jong A."/>
            <person name="Holsappel S."/>
            <person name="Eijlander R.T."/>
            <person name="Kuipers O.P."/>
        </authorList>
    </citation>
    <scope>NUCLEOTIDE SEQUENCE [LARGE SCALE GENOMIC DNA]</scope>
    <source>
        <strain evidence="2 4">B4102</strain>
    </source>
</reference>
<evidence type="ECO:0000313" key="4">
    <source>
        <dbReference type="Proteomes" id="UP000075666"/>
    </source>
</evidence>
<dbReference type="RefSeq" id="WP_066229722.1">
    <property type="nucleotide sequence ID" value="NZ_CP066701.1"/>
</dbReference>
<dbReference type="OrthoDB" id="9786803at2"/>
<dbReference type="AlphaFoldDB" id="A0A150L835"/>
<reference evidence="3 5" key="2">
    <citation type="submission" date="2020-12" db="EMBL/GenBank/DDBJ databases">
        <title>Taxonomic evaluation of the Bacillus sporothermodurans group of bacteria based on whole genome sequences.</title>
        <authorList>
            <person name="Fiedler G."/>
            <person name="Herbstmann A.-D."/>
            <person name="Doll E."/>
            <person name="Wenning M."/>
            <person name="Brinks E."/>
            <person name="Kabisch J."/>
            <person name="Breitenwieser F."/>
            <person name="Lappann M."/>
            <person name="Boehnlein C."/>
            <person name="Franz C."/>
        </authorList>
    </citation>
    <scope>NUCLEOTIDE SEQUENCE [LARGE SCALE GENOMIC DNA]</scope>
    <source>
        <strain evidence="3 5">DSM 10599</strain>
    </source>
</reference>
<dbReference type="Pfam" id="PF03205">
    <property type="entry name" value="MobB"/>
    <property type="match status" value="1"/>
</dbReference>
<dbReference type="PANTHER" id="PTHR40072:SF1">
    <property type="entry name" value="MOLYBDOPTERIN-GUANINE DINUCLEOTIDE BIOSYNTHESIS ADAPTER PROTEIN"/>
    <property type="match status" value="1"/>
</dbReference>
<organism evidence="2 4">
    <name type="scientific">Heyndrickxia sporothermodurans</name>
    <dbReference type="NCBI Taxonomy" id="46224"/>
    <lineage>
        <taxon>Bacteria</taxon>
        <taxon>Bacillati</taxon>
        <taxon>Bacillota</taxon>
        <taxon>Bacilli</taxon>
        <taxon>Bacillales</taxon>
        <taxon>Bacillaceae</taxon>
        <taxon>Heyndrickxia</taxon>
    </lineage>
</organism>
<keyword evidence="4" id="KW-1185">Reference proteome</keyword>
<dbReference type="CDD" id="cd03116">
    <property type="entry name" value="MobB"/>
    <property type="match status" value="1"/>
</dbReference>
<protein>
    <submittedName>
        <fullName evidence="3">Molybdopterin-guanine dinucleotide biosynthesis protein B</fullName>
    </submittedName>
</protein>
<feature type="domain" description="Molybdopterin-guanine dinucleotide biosynthesis protein B (MobB)" evidence="1">
    <location>
        <begin position="7"/>
        <end position="138"/>
    </location>
</feature>
<dbReference type="STRING" id="46224.B4102_2768"/>
<dbReference type="SUPFAM" id="SSF52540">
    <property type="entry name" value="P-loop containing nucleoside triphosphate hydrolases"/>
    <property type="match status" value="1"/>
</dbReference>
<evidence type="ECO:0000313" key="2">
    <source>
        <dbReference type="EMBL" id="KYD08491.1"/>
    </source>
</evidence>
<dbReference type="Proteomes" id="UP000075666">
    <property type="component" value="Unassembled WGS sequence"/>
</dbReference>
<name>A0A150L835_9BACI</name>
<proteinExistence type="predicted"/>
<evidence type="ECO:0000313" key="5">
    <source>
        <dbReference type="Proteomes" id="UP000595512"/>
    </source>
</evidence>
<dbReference type="KEGG" id="hspo:JGZ69_17975"/>
<dbReference type="InterPro" id="IPR052539">
    <property type="entry name" value="MGD_biosynthesis_adapter"/>
</dbReference>